<dbReference type="Pfam" id="PF01084">
    <property type="entry name" value="Ribosomal_S18"/>
    <property type="match status" value="1"/>
</dbReference>
<organism evidence="5 6">
    <name type="scientific">Trametes coccinea (strain BRFM310)</name>
    <name type="common">Pycnoporus coccineus</name>
    <dbReference type="NCBI Taxonomy" id="1353009"/>
    <lineage>
        <taxon>Eukaryota</taxon>
        <taxon>Fungi</taxon>
        <taxon>Dikarya</taxon>
        <taxon>Basidiomycota</taxon>
        <taxon>Agaricomycotina</taxon>
        <taxon>Agaricomycetes</taxon>
        <taxon>Polyporales</taxon>
        <taxon>Polyporaceae</taxon>
        <taxon>Trametes</taxon>
    </lineage>
</organism>
<proteinExistence type="inferred from homology"/>
<evidence type="ECO:0000256" key="4">
    <source>
        <dbReference type="ARBA" id="ARBA00035264"/>
    </source>
</evidence>
<dbReference type="GO" id="GO:0070181">
    <property type="term" value="F:small ribosomal subunit rRNA binding"/>
    <property type="evidence" value="ECO:0007669"/>
    <property type="project" value="TreeGrafter"/>
</dbReference>
<dbReference type="PRINTS" id="PR00974">
    <property type="entry name" value="RIBOSOMALS18"/>
</dbReference>
<reference evidence="5 6" key="1">
    <citation type="journal article" date="2015" name="Biotechnol. Biofuels">
        <title>Enhanced degradation of softwood versus hardwood by the white-rot fungus Pycnoporus coccineus.</title>
        <authorList>
            <person name="Couturier M."/>
            <person name="Navarro D."/>
            <person name="Chevret D."/>
            <person name="Henrissat B."/>
            <person name="Piumi F."/>
            <person name="Ruiz-Duenas F.J."/>
            <person name="Martinez A.T."/>
            <person name="Grigoriev I.V."/>
            <person name="Riley R."/>
            <person name="Lipzen A."/>
            <person name="Berrin J.G."/>
            <person name="Master E.R."/>
            <person name="Rosso M.N."/>
        </authorList>
    </citation>
    <scope>NUCLEOTIDE SEQUENCE [LARGE SCALE GENOMIC DNA]</scope>
    <source>
        <strain evidence="5 6">BRFM310</strain>
    </source>
</reference>
<dbReference type="InterPro" id="IPR036870">
    <property type="entry name" value="Ribosomal_bS18_sf"/>
</dbReference>
<keyword evidence="3" id="KW-0687">Ribonucleoprotein</keyword>
<dbReference type="Gene3D" id="4.10.640.10">
    <property type="entry name" value="Ribosomal protein S18"/>
    <property type="match status" value="1"/>
</dbReference>
<sequence>MLSFVNSFRAVARRQPARLPAVRAVSSASARASTVELNTIDDMSHLIEESADDALDVGPVEEMRIEKGIMAQVGRPTVAPGSSKGFPALRGFAPNQFVQPRSFSRDVYTHYARPSKRPMLGPDASTSRYLDVFHQLDIDPLKECQNSTLLSHFVTSMGKIKGRNETNLTWKNQRRIGKAIRRAKMMGIIPLLSRRTLLMNGGRF</sequence>
<dbReference type="AlphaFoldDB" id="A0A1Y2J7L6"/>
<keyword evidence="6" id="KW-1185">Reference proteome</keyword>
<dbReference type="InterPro" id="IPR001648">
    <property type="entry name" value="Ribosomal_bS18"/>
</dbReference>
<comment type="similarity">
    <text evidence="1">Belongs to the bacterial ribosomal protein bS18 family.</text>
</comment>
<dbReference type="PANTHER" id="PTHR13479">
    <property type="entry name" value="30S RIBOSOMAL PROTEIN S18"/>
    <property type="match status" value="1"/>
</dbReference>
<dbReference type="OrthoDB" id="21463at2759"/>
<evidence type="ECO:0000313" key="6">
    <source>
        <dbReference type="Proteomes" id="UP000193067"/>
    </source>
</evidence>
<evidence type="ECO:0000313" key="5">
    <source>
        <dbReference type="EMBL" id="OSD08232.1"/>
    </source>
</evidence>
<dbReference type="Proteomes" id="UP000193067">
    <property type="component" value="Unassembled WGS sequence"/>
</dbReference>
<dbReference type="PANTHER" id="PTHR13479:SF40">
    <property type="entry name" value="SMALL RIBOSOMAL SUBUNIT PROTEIN BS18M"/>
    <property type="match status" value="1"/>
</dbReference>
<evidence type="ECO:0000256" key="3">
    <source>
        <dbReference type="ARBA" id="ARBA00023274"/>
    </source>
</evidence>
<evidence type="ECO:0000256" key="2">
    <source>
        <dbReference type="ARBA" id="ARBA00022980"/>
    </source>
</evidence>
<dbReference type="SUPFAM" id="SSF46911">
    <property type="entry name" value="Ribosomal protein S18"/>
    <property type="match status" value="1"/>
</dbReference>
<dbReference type="GO" id="GO:0003735">
    <property type="term" value="F:structural constituent of ribosome"/>
    <property type="evidence" value="ECO:0007669"/>
    <property type="project" value="InterPro"/>
</dbReference>
<dbReference type="GO" id="GO:0005763">
    <property type="term" value="C:mitochondrial small ribosomal subunit"/>
    <property type="evidence" value="ECO:0007669"/>
    <property type="project" value="TreeGrafter"/>
</dbReference>
<gene>
    <name evidence="5" type="ORF">PYCCODRAFT_1429299</name>
</gene>
<dbReference type="EMBL" id="KZ084086">
    <property type="protein sequence ID" value="OSD08232.1"/>
    <property type="molecule type" value="Genomic_DNA"/>
</dbReference>
<keyword evidence="2" id="KW-0689">Ribosomal protein</keyword>
<dbReference type="GO" id="GO:0032543">
    <property type="term" value="P:mitochondrial translation"/>
    <property type="evidence" value="ECO:0007669"/>
    <property type="project" value="TreeGrafter"/>
</dbReference>
<dbReference type="STRING" id="1353009.A0A1Y2J7L6"/>
<evidence type="ECO:0000256" key="1">
    <source>
        <dbReference type="ARBA" id="ARBA00005589"/>
    </source>
</evidence>
<protein>
    <recommendedName>
        <fullName evidence="4">Small ribosomal subunit protein bS18m</fullName>
    </recommendedName>
</protein>
<name>A0A1Y2J7L6_TRAC3</name>
<accession>A0A1Y2J7L6</accession>